<proteinExistence type="predicted"/>
<evidence type="ECO:0000256" key="1">
    <source>
        <dbReference type="ARBA" id="ARBA00004173"/>
    </source>
</evidence>
<keyword evidence="4" id="KW-0256">Endoplasmic reticulum</keyword>
<dbReference type="PANTHER" id="PTHR48182:SF2">
    <property type="entry name" value="PROTEIN SERAC1"/>
    <property type="match status" value="1"/>
</dbReference>
<protein>
    <submittedName>
        <fullName evidence="8">Predicted protein</fullName>
    </submittedName>
</protein>
<evidence type="ECO:0000313" key="9">
    <source>
        <dbReference type="Proteomes" id="UP000008984"/>
    </source>
</evidence>
<dbReference type="PANTHER" id="PTHR48182">
    <property type="entry name" value="PROTEIN SERAC1"/>
    <property type="match status" value="1"/>
</dbReference>
<evidence type="ECO:0000256" key="5">
    <source>
        <dbReference type="ARBA" id="ARBA00023128"/>
    </source>
</evidence>
<keyword evidence="6" id="KW-0472">Membrane</keyword>
<dbReference type="SUPFAM" id="SSF53474">
    <property type="entry name" value="alpha/beta-Hydrolases"/>
    <property type="match status" value="1"/>
</dbReference>
<dbReference type="VEuPathDB" id="FungiDB:TRIREDRAFT_110893"/>
<dbReference type="GeneID" id="18482218"/>
<dbReference type="InterPro" id="IPR052374">
    <property type="entry name" value="SERAC1"/>
</dbReference>
<evidence type="ECO:0000256" key="6">
    <source>
        <dbReference type="ARBA" id="ARBA00023136"/>
    </source>
</evidence>
<evidence type="ECO:0000256" key="3">
    <source>
        <dbReference type="ARBA" id="ARBA00004370"/>
    </source>
</evidence>
<gene>
    <name evidence="8" type="ORF">TRIREDRAFT_110893</name>
</gene>
<comment type="subcellular location">
    <subcellularLocation>
        <location evidence="2">Endoplasmic reticulum</location>
    </subcellularLocation>
    <subcellularLocation>
        <location evidence="3">Membrane</location>
    </subcellularLocation>
    <subcellularLocation>
        <location evidence="1">Mitochondrion</location>
    </subcellularLocation>
</comment>
<feature type="region of interest" description="Disordered" evidence="7">
    <location>
        <begin position="25"/>
        <end position="52"/>
    </location>
</feature>
<dbReference type="RefSeq" id="XP_006968517.1">
    <property type="nucleotide sequence ID" value="XM_006968455.1"/>
</dbReference>
<evidence type="ECO:0000313" key="8">
    <source>
        <dbReference type="EMBL" id="EGR45593.1"/>
    </source>
</evidence>
<accession>G0RT75</accession>
<dbReference type="GO" id="GO:0016020">
    <property type="term" value="C:membrane"/>
    <property type="evidence" value="ECO:0007669"/>
    <property type="project" value="UniProtKB-SubCell"/>
</dbReference>
<dbReference type="eggNOG" id="KOG2029">
    <property type="taxonomic scope" value="Eukaryota"/>
</dbReference>
<evidence type="ECO:0000256" key="7">
    <source>
        <dbReference type="SAM" id="MobiDB-lite"/>
    </source>
</evidence>
<reference evidence="8 9" key="1">
    <citation type="journal article" date="2008" name="Nat. Biotechnol.">
        <title>Genome sequencing and analysis of the biomass-degrading fungus Trichoderma reesei (syn. Hypocrea jecorina).</title>
        <authorList>
            <person name="Martinez D."/>
            <person name="Berka R.M."/>
            <person name="Henrissat B."/>
            <person name="Saloheimo M."/>
            <person name="Arvas M."/>
            <person name="Baker S.E."/>
            <person name="Chapman J."/>
            <person name="Chertkov O."/>
            <person name="Coutinho P.M."/>
            <person name="Cullen D."/>
            <person name="Danchin E.G."/>
            <person name="Grigoriev I.V."/>
            <person name="Harris P."/>
            <person name="Jackson M."/>
            <person name="Kubicek C.P."/>
            <person name="Han C.S."/>
            <person name="Ho I."/>
            <person name="Larrondo L.F."/>
            <person name="de Leon A.L."/>
            <person name="Magnuson J.K."/>
            <person name="Merino S."/>
            <person name="Misra M."/>
            <person name="Nelson B."/>
            <person name="Putnam N."/>
            <person name="Robbertse B."/>
            <person name="Salamov A.A."/>
            <person name="Schmoll M."/>
            <person name="Terry A."/>
            <person name="Thayer N."/>
            <person name="Westerholm-Parvinen A."/>
            <person name="Schoch C.L."/>
            <person name="Yao J."/>
            <person name="Barabote R."/>
            <person name="Nelson M.A."/>
            <person name="Detter C."/>
            <person name="Bruce D."/>
            <person name="Kuske C.R."/>
            <person name="Xie G."/>
            <person name="Richardson P."/>
            <person name="Rokhsar D.S."/>
            <person name="Lucas S.M."/>
            <person name="Rubin E.M."/>
            <person name="Dunn-Coleman N."/>
            <person name="Ward M."/>
            <person name="Brettin T.S."/>
        </authorList>
    </citation>
    <scope>NUCLEOTIDE SEQUENCE [LARGE SCALE GENOMIC DNA]</scope>
    <source>
        <strain evidence="8 9">QM6a</strain>
    </source>
</reference>
<evidence type="ECO:0000256" key="2">
    <source>
        <dbReference type="ARBA" id="ARBA00004240"/>
    </source>
</evidence>
<keyword evidence="5" id="KW-0496">Mitochondrion</keyword>
<organism evidence="9">
    <name type="scientific">Hypocrea jecorina (strain QM6a)</name>
    <name type="common">Trichoderma reesei</name>
    <dbReference type="NCBI Taxonomy" id="431241"/>
    <lineage>
        <taxon>Eukaryota</taxon>
        <taxon>Fungi</taxon>
        <taxon>Dikarya</taxon>
        <taxon>Ascomycota</taxon>
        <taxon>Pezizomycotina</taxon>
        <taxon>Sordariomycetes</taxon>
        <taxon>Hypocreomycetidae</taxon>
        <taxon>Hypocreales</taxon>
        <taxon>Hypocreaceae</taxon>
        <taxon>Trichoderma</taxon>
    </lineage>
</organism>
<dbReference type="OrthoDB" id="7464126at2759"/>
<dbReference type="AlphaFoldDB" id="G0RT75"/>
<sequence length="371" mass="42161">MHEKMRLSRQKEGHLHQPVMRRILKQLPLNVPGGDDKKKSSRANGKPPSAVQHQIDATQDDLLQEARSQFTGLPVQTNQKRIHGLIELVSQPSDRSDAVDIVAIHGLNGHYENTWVDEKTGCNWLSDASCLPKDVPNARVLSYGYNSITHLSRSNTDIRDFASTLLAALRAKRRTSAEKQRPLVFVRAMRTPHELMRRVFDQEQLVVRGHEQHDYYGPMLARLQGVVFMATPHRGLNLSFWDSLRPRIARAATFGFKCNTKLIKDLKADSEMLKRISDSFAYRGANLKIRSFYETERMLRHSRCIVDKDSARLGWSNELDIASPSNHSNICRFKSRDDPRYETVLSELLDIIDAADGNVDVTREPSLALTG</sequence>
<name>G0RT75_HYPJQ</name>
<dbReference type="GO" id="GO:0005783">
    <property type="term" value="C:endoplasmic reticulum"/>
    <property type="evidence" value="ECO:0007669"/>
    <property type="project" value="UniProtKB-SubCell"/>
</dbReference>
<evidence type="ECO:0000256" key="4">
    <source>
        <dbReference type="ARBA" id="ARBA00022824"/>
    </source>
</evidence>
<dbReference type="GO" id="GO:0005739">
    <property type="term" value="C:mitochondrion"/>
    <property type="evidence" value="ECO:0007669"/>
    <property type="project" value="UniProtKB-SubCell"/>
</dbReference>
<dbReference type="KEGG" id="tre:TRIREDRAFT_110893"/>
<dbReference type="HOGENOM" id="CLU_829468_0_0_1"/>
<keyword evidence="9" id="KW-1185">Reference proteome</keyword>
<dbReference type="InterPro" id="IPR029058">
    <property type="entry name" value="AB_hydrolase_fold"/>
</dbReference>
<dbReference type="EMBL" id="GL985078">
    <property type="protein sequence ID" value="EGR45593.1"/>
    <property type="molecule type" value="Genomic_DNA"/>
</dbReference>
<dbReference type="Proteomes" id="UP000008984">
    <property type="component" value="Unassembled WGS sequence"/>
</dbReference>